<proteinExistence type="predicted"/>
<feature type="transmembrane region" description="Helical" evidence="2">
    <location>
        <begin position="83"/>
        <end position="106"/>
    </location>
</feature>
<dbReference type="InterPro" id="IPR010559">
    <property type="entry name" value="Sig_transdc_His_kin_internal"/>
</dbReference>
<keyword evidence="5" id="KW-1185">Reference proteome</keyword>
<sequence>MKSPGHRKQTLLLLSGFWLFSALYYASHPLAWRLIYGSPFNLRETVASGTQWLLCIPLSLYCLTLPARFPLDRTGRRASLRRLVQIGLIVCVLLFVLDVLVFHLLSLTSAKPPPFLQFVAMIAVSRTHTYILIYLLLTGFAYALDSLQRSQALEEQAAQQARAAAELQRDLADARLRTLRMQLQPHFIFNTHHAITGLMLEGQTDKAVQMLVRLSDLLRLTLEQGDGHEVSLRQEIALLRQYLEIQQIRFGDRLQVDIAVDAETLDAAVPSLILQPLVENAVRHGIDRQIAPGWIKVTGARDGERLVLAVENSGKAEAAPERARRNGIGLATTRARLQQAYGAAHAFALTRMPHGGMKAELSLPFTPMQSPASAIVSEAVPA</sequence>
<dbReference type="PANTHER" id="PTHR34220">
    <property type="entry name" value="SENSOR HISTIDINE KINASE YPDA"/>
    <property type="match status" value="1"/>
</dbReference>
<dbReference type="EMBL" id="CP001032">
    <property type="protein sequence ID" value="ACB77186.1"/>
    <property type="molecule type" value="Genomic_DNA"/>
</dbReference>
<accession>B1ZZB4</accession>
<name>B1ZZB4_OPITP</name>
<dbReference type="GO" id="GO:0016020">
    <property type="term" value="C:membrane"/>
    <property type="evidence" value="ECO:0007669"/>
    <property type="project" value="InterPro"/>
</dbReference>
<dbReference type="OrthoDB" id="181312at2"/>
<dbReference type="STRING" id="452637.Oter_3912"/>
<dbReference type="Pfam" id="PF06580">
    <property type="entry name" value="His_kinase"/>
    <property type="match status" value="1"/>
</dbReference>
<dbReference type="RefSeq" id="WP_012376715.1">
    <property type="nucleotide sequence ID" value="NC_010571.1"/>
</dbReference>
<reference evidence="4 5" key="1">
    <citation type="journal article" date="2011" name="J. Bacteriol.">
        <title>Genome sequence of the verrucomicrobium Opitutus terrae PB90-1, an abundant inhabitant of rice paddy soil ecosystems.</title>
        <authorList>
            <person name="van Passel M.W."/>
            <person name="Kant R."/>
            <person name="Palva A."/>
            <person name="Copeland A."/>
            <person name="Lucas S."/>
            <person name="Lapidus A."/>
            <person name="Glavina del Rio T."/>
            <person name="Pitluck S."/>
            <person name="Goltsman E."/>
            <person name="Clum A."/>
            <person name="Sun H."/>
            <person name="Schmutz J."/>
            <person name="Larimer F.W."/>
            <person name="Land M.L."/>
            <person name="Hauser L."/>
            <person name="Kyrpides N."/>
            <person name="Mikhailova N."/>
            <person name="Richardson P.P."/>
            <person name="Janssen P.H."/>
            <person name="de Vos W.M."/>
            <person name="Smidt H."/>
        </authorList>
    </citation>
    <scope>NUCLEOTIDE SEQUENCE [LARGE SCALE GENOMIC DNA]</scope>
    <source>
        <strain evidence="5">DSM 11246 / JCM 15787 / PB90-1</strain>
    </source>
</reference>
<evidence type="ECO:0000256" key="2">
    <source>
        <dbReference type="SAM" id="Phobius"/>
    </source>
</evidence>
<evidence type="ECO:0000313" key="5">
    <source>
        <dbReference type="Proteomes" id="UP000007013"/>
    </source>
</evidence>
<gene>
    <name evidence="4" type="ordered locus">Oter_3912</name>
</gene>
<dbReference type="KEGG" id="ote:Oter_3912"/>
<dbReference type="Gene3D" id="3.30.565.10">
    <property type="entry name" value="Histidine kinase-like ATPase, C-terminal domain"/>
    <property type="match status" value="1"/>
</dbReference>
<keyword evidence="2" id="KW-0812">Transmembrane</keyword>
<keyword evidence="2" id="KW-1133">Transmembrane helix</keyword>
<evidence type="ECO:0000256" key="1">
    <source>
        <dbReference type="SAM" id="Coils"/>
    </source>
</evidence>
<keyword evidence="4" id="KW-0808">Transferase</keyword>
<dbReference type="eggNOG" id="COG2972">
    <property type="taxonomic scope" value="Bacteria"/>
</dbReference>
<dbReference type="PANTHER" id="PTHR34220:SF9">
    <property type="entry name" value="SIGNAL TRANSDUCTION HISTIDINE KINASE INTERNAL REGION DOMAIN-CONTAINING PROTEIN"/>
    <property type="match status" value="1"/>
</dbReference>
<dbReference type="HOGENOM" id="CLU_020473_1_1_0"/>
<protein>
    <submittedName>
        <fullName evidence="4">Signal transduction histidine kinase, LytS</fullName>
    </submittedName>
</protein>
<evidence type="ECO:0000313" key="4">
    <source>
        <dbReference type="EMBL" id="ACB77186.1"/>
    </source>
</evidence>
<keyword evidence="2" id="KW-0472">Membrane</keyword>
<evidence type="ECO:0000259" key="3">
    <source>
        <dbReference type="Pfam" id="PF06580"/>
    </source>
</evidence>
<dbReference type="Proteomes" id="UP000007013">
    <property type="component" value="Chromosome"/>
</dbReference>
<keyword evidence="1" id="KW-0175">Coiled coil</keyword>
<dbReference type="AlphaFoldDB" id="B1ZZB4"/>
<feature type="transmembrane region" description="Helical" evidence="2">
    <location>
        <begin position="118"/>
        <end position="144"/>
    </location>
</feature>
<organism evidence="4 5">
    <name type="scientific">Opitutus terrae (strain DSM 11246 / JCM 15787 / PB90-1)</name>
    <dbReference type="NCBI Taxonomy" id="452637"/>
    <lineage>
        <taxon>Bacteria</taxon>
        <taxon>Pseudomonadati</taxon>
        <taxon>Verrucomicrobiota</taxon>
        <taxon>Opitutia</taxon>
        <taxon>Opitutales</taxon>
        <taxon>Opitutaceae</taxon>
        <taxon>Opitutus</taxon>
    </lineage>
</organism>
<feature type="coiled-coil region" evidence="1">
    <location>
        <begin position="150"/>
        <end position="177"/>
    </location>
</feature>
<feature type="transmembrane region" description="Helical" evidence="2">
    <location>
        <begin position="12"/>
        <end position="31"/>
    </location>
</feature>
<dbReference type="InterPro" id="IPR050640">
    <property type="entry name" value="Bact_2-comp_sensor_kinase"/>
</dbReference>
<keyword evidence="4" id="KW-0418">Kinase</keyword>
<feature type="domain" description="Signal transduction histidine kinase internal region" evidence="3">
    <location>
        <begin position="174"/>
        <end position="254"/>
    </location>
</feature>
<dbReference type="SUPFAM" id="SSF55874">
    <property type="entry name" value="ATPase domain of HSP90 chaperone/DNA topoisomerase II/histidine kinase"/>
    <property type="match status" value="1"/>
</dbReference>
<feature type="transmembrane region" description="Helical" evidence="2">
    <location>
        <begin position="51"/>
        <end position="71"/>
    </location>
</feature>
<dbReference type="InterPro" id="IPR036890">
    <property type="entry name" value="HATPase_C_sf"/>
</dbReference>
<dbReference type="GO" id="GO:0000155">
    <property type="term" value="F:phosphorelay sensor kinase activity"/>
    <property type="evidence" value="ECO:0007669"/>
    <property type="project" value="InterPro"/>
</dbReference>